<dbReference type="EMBL" id="BMXI01000046">
    <property type="protein sequence ID" value="GHC68278.1"/>
    <property type="molecule type" value="Genomic_DNA"/>
</dbReference>
<comment type="caution">
    <text evidence="2">The sequence shown here is derived from an EMBL/GenBank/DDBJ whole genome shotgun (WGS) entry which is preliminary data.</text>
</comment>
<protein>
    <submittedName>
        <fullName evidence="2">Uncharacterized protein</fullName>
    </submittedName>
</protein>
<keyword evidence="1" id="KW-0812">Transmembrane</keyword>
<dbReference type="RefSeq" id="WP_189574670.1">
    <property type="nucleotide sequence ID" value="NZ_BMXI01000046.1"/>
</dbReference>
<evidence type="ECO:0000313" key="3">
    <source>
        <dbReference type="Proteomes" id="UP000644507"/>
    </source>
</evidence>
<keyword evidence="3" id="KW-1185">Reference proteome</keyword>
<keyword evidence="1" id="KW-0472">Membrane</keyword>
<keyword evidence="1" id="KW-1133">Transmembrane helix</keyword>
<dbReference type="AlphaFoldDB" id="A0A918TY11"/>
<feature type="transmembrane region" description="Helical" evidence="1">
    <location>
        <begin position="63"/>
        <end position="82"/>
    </location>
</feature>
<organism evidence="2 3">
    <name type="scientific">Roseibacillus persicicus</name>
    <dbReference type="NCBI Taxonomy" id="454148"/>
    <lineage>
        <taxon>Bacteria</taxon>
        <taxon>Pseudomonadati</taxon>
        <taxon>Verrucomicrobiota</taxon>
        <taxon>Verrucomicrobiia</taxon>
        <taxon>Verrucomicrobiales</taxon>
        <taxon>Verrucomicrobiaceae</taxon>
        <taxon>Roseibacillus</taxon>
    </lineage>
</organism>
<gene>
    <name evidence="2" type="ORF">GCM10007100_40400</name>
</gene>
<dbReference type="Proteomes" id="UP000644507">
    <property type="component" value="Unassembled WGS sequence"/>
</dbReference>
<reference evidence="2" key="2">
    <citation type="submission" date="2020-09" db="EMBL/GenBank/DDBJ databases">
        <authorList>
            <person name="Sun Q."/>
            <person name="Kim S."/>
        </authorList>
    </citation>
    <scope>NUCLEOTIDE SEQUENCE</scope>
    <source>
        <strain evidence="2">KCTC 12988</strain>
    </source>
</reference>
<accession>A0A918TY11</accession>
<sequence length="102" mass="11428">MAVLPPKIVQRDKAHKFLSDLANEEGKSEYVELQKAIKVQLKAAPTFLIFGTWMMHFLSRENLWLGLFLGGTILALGVFGMAKIQRLVGLLELFSPDLNTDP</sequence>
<evidence type="ECO:0000313" key="2">
    <source>
        <dbReference type="EMBL" id="GHC68278.1"/>
    </source>
</evidence>
<name>A0A918TY11_9BACT</name>
<proteinExistence type="predicted"/>
<reference evidence="2" key="1">
    <citation type="journal article" date="2014" name="Int. J. Syst. Evol. Microbiol.">
        <title>Complete genome sequence of Corynebacterium casei LMG S-19264T (=DSM 44701T), isolated from a smear-ripened cheese.</title>
        <authorList>
            <consortium name="US DOE Joint Genome Institute (JGI-PGF)"/>
            <person name="Walter F."/>
            <person name="Albersmeier A."/>
            <person name="Kalinowski J."/>
            <person name="Ruckert C."/>
        </authorList>
    </citation>
    <scope>NUCLEOTIDE SEQUENCE</scope>
    <source>
        <strain evidence="2">KCTC 12988</strain>
    </source>
</reference>
<evidence type="ECO:0000256" key="1">
    <source>
        <dbReference type="SAM" id="Phobius"/>
    </source>
</evidence>